<organism evidence="1 2">
    <name type="scientific">Panicum virgatum</name>
    <name type="common">Blackwell switchgrass</name>
    <dbReference type="NCBI Taxonomy" id="38727"/>
    <lineage>
        <taxon>Eukaryota</taxon>
        <taxon>Viridiplantae</taxon>
        <taxon>Streptophyta</taxon>
        <taxon>Embryophyta</taxon>
        <taxon>Tracheophyta</taxon>
        <taxon>Spermatophyta</taxon>
        <taxon>Magnoliopsida</taxon>
        <taxon>Liliopsida</taxon>
        <taxon>Poales</taxon>
        <taxon>Poaceae</taxon>
        <taxon>PACMAD clade</taxon>
        <taxon>Panicoideae</taxon>
        <taxon>Panicodae</taxon>
        <taxon>Paniceae</taxon>
        <taxon>Panicinae</taxon>
        <taxon>Panicum</taxon>
        <taxon>Panicum sect. Hiantes</taxon>
    </lineage>
</organism>
<dbReference type="Proteomes" id="UP000823388">
    <property type="component" value="Chromosome 1N"/>
</dbReference>
<keyword evidence="2" id="KW-1185">Reference proteome</keyword>
<evidence type="ECO:0000313" key="1">
    <source>
        <dbReference type="EMBL" id="KAG2649657.1"/>
    </source>
</evidence>
<protein>
    <submittedName>
        <fullName evidence="1">Uncharacterized protein</fullName>
    </submittedName>
</protein>
<gene>
    <name evidence="1" type="ORF">PVAP13_1NG123719</name>
</gene>
<comment type="caution">
    <text evidence="1">The sequence shown here is derived from an EMBL/GenBank/DDBJ whole genome shotgun (WGS) entry which is preliminary data.</text>
</comment>
<dbReference type="AlphaFoldDB" id="A0A8T0WTM1"/>
<name>A0A8T0WTM1_PANVG</name>
<accession>A0A8T0WTM1</accession>
<proteinExistence type="predicted"/>
<evidence type="ECO:0000313" key="2">
    <source>
        <dbReference type="Proteomes" id="UP000823388"/>
    </source>
</evidence>
<sequence>MYLTAQLEPNNPNLGPRRPGPLLQHFSFASSRLFLRRGVFPSTNSSSAVSLTLGAGSPQRFFSRVADRGLPDHQTAGDDPSLVRVVSVRLLALLLLRRRVCTGGLCKRAPRVDQLSQSAVGFSKFYFGKNAQRRLEEVKLRKVVAFLLISSCSSAGGLVQQSSMQGCKMISCDITKLMGMKSNAKKLPATLSGKLQFG</sequence>
<dbReference type="EMBL" id="CM029038">
    <property type="protein sequence ID" value="KAG2649657.1"/>
    <property type="molecule type" value="Genomic_DNA"/>
</dbReference>
<reference evidence="1" key="1">
    <citation type="submission" date="2020-05" db="EMBL/GenBank/DDBJ databases">
        <title>WGS assembly of Panicum virgatum.</title>
        <authorList>
            <person name="Lovell J.T."/>
            <person name="Jenkins J."/>
            <person name="Shu S."/>
            <person name="Juenger T.E."/>
            <person name="Schmutz J."/>
        </authorList>
    </citation>
    <scope>NUCLEOTIDE SEQUENCE</scope>
    <source>
        <strain evidence="1">AP13</strain>
    </source>
</reference>